<keyword evidence="3" id="KW-0067">ATP-binding</keyword>
<dbReference type="GO" id="GO:0051536">
    <property type="term" value="F:iron-sulfur cluster binding"/>
    <property type="evidence" value="ECO:0007669"/>
    <property type="project" value="UniProtKB-KW"/>
</dbReference>
<dbReference type="AlphaFoldDB" id="A0A0R0LZI5"/>
<dbReference type="GO" id="GO:0005524">
    <property type="term" value="F:ATP binding"/>
    <property type="evidence" value="ECO:0007669"/>
    <property type="project" value="UniProtKB-KW"/>
</dbReference>
<keyword evidence="4" id="KW-0408">Iron</keyword>
<keyword evidence="2" id="KW-0547">Nucleotide-binding</keyword>
<gene>
    <name evidence="6" type="ORF">M153_3945000879</name>
</gene>
<dbReference type="EMBL" id="LGUB01000789">
    <property type="protein sequence ID" value="KRH92623.1"/>
    <property type="molecule type" value="Genomic_DNA"/>
</dbReference>
<protein>
    <submittedName>
        <fullName evidence="6">Putative ATPase</fullName>
    </submittedName>
</protein>
<dbReference type="SUPFAM" id="SSF52540">
    <property type="entry name" value="P-loop containing nucleoside triphosphate hydrolases"/>
    <property type="match status" value="1"/>
</dbReference>
<dbReference type="GO" id="GO:0140663">
    <property type="term" value="F:ATP-dependent FeS chaperone activity"/>
    <property type="evidence" value="ECO:0007669"/>
    <property type="project" value="InterPro"/>
</dbReference>
<dbReference type="PANTHER" id="PTHR23264:SF19">
    <property type="entry name" value="CYTOSOLIC FE-S CLUSTER ASSEMBLY FACTOR NUBP2"/>
    <property type="match status" value="1"/>
</dbReference>
<dbReference type="Pfam" id="PF10609">
    <property type="entry name" value="ParA"/>
    <property type="match status" value="1"/>
</dbReference>
<evidence type="ECO:0000256" key="1">
    <source>
        <dbReference type="ARBA" id="ARBA00022723"/>
    </source>
</evidence>
<comment type="caution">
    <text evidence="6">The sequence shown here is derived from an EMBL/GenBank/DDBJ whole genome shotgun (WGS) entry which is preliminary data.</text>
</comment>
<evidence type="ECO:0000313" key="6">
    <source>
        <dbReference type="EMBL" id="KRH92623.1"/>
    </source>
</evidence>
<dbReference type="GO" id="GO:0005829">
    <property type="term" value="C:cytosol"/>
    <property type="evidence" value="ECO:0007669"/>
    <property type="project" value="TreeGrafter"/>
</dbReference>
<organism evidence="6 7">
    <name type="scientific">Pseudoloma neurophilia</name>
    <dbReference type="NCBI Taxonomy" id="146866"/>
    <lineage>
        <taxon>Eukaryota</taxon>
        <taxon>Fungi</taxon>
        <taxon>Fungi incertae sedis</taxon>
        <taxon>Microsporidia</taxon>
        <taxon>Pseudoloma</taxon>
    </lineage>
</organism>
<dbReference type="VEuPathDB" id="MicrosporidiaDB:M153_3945000879"/>
<dbReference type="Proteomes" id="UP000051530">
    <property type="component" value="Unassembled WGS sequence"/>
</dbReference>
<evidence type="ECO:0000313" key="7">
    <source>
        <dbReference type="Proteomes" id="UP000051530"/>
    </source>
</evidence>
<dbReference type="PANTHER" id="PTHR23264">
    <property type="entry name" value="NUCLEOTIDE-BINDING PROTEIN NBP35 YEAST -RELATED"/>
    <property type="match status" value="1"/>
</dbReference>
<dbReference type="GO" id="GO:0016226">
    <property type="term" value="P:iron-sulfur cluster assembly"/>
    <property type="evidence" value="ECO:0007669"/>
    <property type="project" value="InterPro"/>
</dbReference>
<evidence type="ECO:0000256" key="5">
    <source>
        <dbReference type="ARBA" id="ARBA00023014"/>
    </source>
</evidence>
<evidence type="ECO:0000256" key="3">
    <source>
        <dbReference type="ARBA" id="ARBA00022840"/>
    </source>
</evidence>
<name>A0A0R0LZI5_9MICR</name>
<dbReference type="InterPro" id="IPR019591">
    <property type="entry name" value="Mrp/NBP35_ATP-bd"/>
</dbReference>
<reference evidence="6 7" key="1">
    <citation type="submission" date="2015-07" db="EMBL/GenBank/DDBJ databases">
        <title>The genome of Pseudoloma neurophilia, a relevant intracellular parasite of the zebrafish.</title>
        <authorList>
            <person name="Ndikumana S."/>
            <person name="Pelin A."/>
            <person name="Sanders J."/>
            <person name="Corradi N."/>
        </authorList>
    </citation>
    <scope>NUCLEOTIDE SEQUENCE [LARGE SCALE GENOMIC DNA]</scope>
    <source>
        <strain evidence="6 7">MK1</strain>
    </source>
</reference>
<accession>A0A0R0LZI5</accession>
<dbReference type="OrthoDB" id="1741334at2759"/>
<dbReference type="InterPro" id="IPR027417">
    <property type="entry name" value="P-loop_NTPase"/>
</dbReference>
<evidence type="ECO:0000256" key="2">
    <source>
        <dbReference type="ARBA" id="ARBA00022741"/>
    </source>
</evidence>
<dbReference type="GO" id="GO:0046872">
    <property type="term" value="F:metal ion binding"/>
    <property type="evidence" value="ECO:0007669"/>
    <property type="project" value="UniProtKB-KW"/>
</dbReference>
<sequence>MTKMLAVVSGKGGVGKSVFVSLLAARLSKNNCVLIADFDLTGPSNVFGAQGVVKKSGTGLTPLKISNNLHFLSMSSLVNEKDAVIWRTPKKLQLLEMFFNSCGSYDYVLFDTPPGITIVHKFLNSKESIKYLLVTTSQNVAVNDSINTIYFFNSNAFIGIVENMSGLKCKKCSKNNLIFSKNGGKLLSDDFKIPFLGTIEIESNLSDAIERGTLLEEIETFKAVETIDAIIEKM</sequence>
<dbReference type="InterPro" id="IPR033756">
    <property type="entry name" value="YlxH/NBP35"/>
</dbReference>
<keyword evidence="5" id="KW-0411">Iron-sulfur</keyword>
<evidence type="ECO:0000256" key="4">
    <source>
        <dbReference type="ARBA" id="ARBA00023004"/>
    </source>
</evidence>
<proteinExistence type="predicted"/>
<dbReference type="Gene3D" id="3.40.50.300">
    <property type="entry name" value="P-loop containing nucleotide triphosphate hydrolases"/>
    <property type="match status" value="1"/>
</dbReference>
<keyword evidence="7" id="KW-1185">Reference proteome</keyword>
<keyword evidence="1" id="KW-0479">Metal-binding</keyword>